<evidence type="ECO:0000313" key="3">
    <source>
        <dbReference type="Proteomes" id="UP000296049"/>
    </source>
</evidence>
<name>R0KB90_ANAPL</name>
<gene>
    <name evidence="2" type="ORF">Anapl_10668</name>
</gene>
<accession>R0KB90</accession>
<feature type="region of interest" description="Disordered" evidence="1">
    <location>
        <begin position="484"/>
        <end position="560"/>
    </location>
</feature>
<feature type="compositionally biased region" description="Basic and acidic residues" evidence="1">
    <location>
        <begin position="809"/>
        <end position="818"/>
    </location>
</feature>
<organism evidence="2 3">
    <name type="scientific">Anas platyrhynchos</name>
    <name type="common">Mallard</name>
    <name type="synonym">Anas boschas</name>
    <dbReference type="NCBI Taxonomy" id="8839"/>
    <lineage>
        <taxon>Eukaryota</taxon>
        <taxon>Metazoa</taxon>
        <taxon>Chordata</taxon>
        <taxon>Craniata</taxon>
        <taxon>Vertebrata</taxon>
        <taxon>Euteleostomi</taxon>
        <taxon>Archelosauria</taxon>
        <taxon>Archosauria</taxon>
        <taxon>Dinosauria</taxon>
        <taxon>Saurischia</taxon>
        <taxon>Theropoda</taxon>
        <taxon>Coelurosauria</taxon>
        <taxon>Aves</taxon>
        <taxon>Neognathae</taxon>
        <taxon>Galloanserae</taxon>
        <taxon>Anseriformes</taxon>
        <taxon>Anatidae</taxon>
        <taxon>Anatinae</taxon>
        <taxon>Anas</taxon>
    </lineage>
</organism>
<dbReference type="EMBL" id="KB742553">
    <property type="protein sequence ID" value="EOB07147.1"/>
    <property type="molecule type" value="Genomic_DNA"/>
</dbReference>
<feature type="compositionally biased region" description="Low complexity" evidence="1">
    <location>
        <begin position="530"/>
        <end position="543"/>
    </location>
</feature>
<sequence length="950" mass="104898">MRERSKRQKTGGKPDPDPNPCAAPLTFPKNGSVQPRCPAELKFPSFTPAVLLHGATTVSGTAILVPKVHILVGQAITFCTLVHLSVPNRFPKTTGRLPHTELVLDTTQLKKKCKKHLLSSPLLLFCMPSPNESSSLSKTVQEVLKPELRSTLLLLFLFMDLKSRGQRFIFTTRAALAFHGGIKRISKTSLHIKTRFITPEKFGARDLLLCKSPGCAQDGIGPRDSKGQHGQLPISGTGKSDQKQRRKPQPRSHGGTKPLLSIAAGTLGMYQCHPHVGLGFADVVLEPGNHRLQVPGPKDISPIKCNTAVHLFKDAGPGVTAQRASRGQPVPSPQQRYVSPPLRFADTLSCFARCAFLHRDIALAAKDVHGGCCGTVWGPKRVEFMEERGVRAEPTRMLLGTQATELGTPPDLHQHKEGADHELRAREIQRKTNRSSRACQINLRSCFQASWVEAASPSPKTAVTKAKEKVNKGWLAQSCCGSAKLPSRRQQHSAPRCQLPDTHQHHPGTAPAPQRDHISLRGRSTQLQETQSSSKTSALAKKLQSSHKREFSPQPPCQGMLLPRLTNPSSKLRLLSFGGRRLGAVVGCRHPSQSQTEHTGPGIFQVLTCCLMERVFKAKSLLNKLRAVMAAEDFCCRREDFEEAWQKLLEILTAAALMSTVILLLLKFIQKLLKETWSHPKVPHSHTTTSGDSFQWFQRGSKQMPFIHTKWFDISLPSLKDNCWTASARRIIRCTDRAAEGHHLSQAVLVFTKLPQAVLVFTKRTDGSGPTIEELVMLPSFISQKEENIRDQGTWDLPTGLLAEQGQDAPDRHFRSGESETEGPNLSSVSGPGCTRQEVHKLSIVWCIEKNQVYMRVDHGLRMEQESQVSEMPSLGQPTQKEEIERTSVRGAWTAGQGLVLAFCCLGPSRKPLAACSLPAGLTAEMILRDFCAVFHASQRDPLYQVLCQH</sequence>
<feature type="region of interest" description="Disordered" evidence="1">
    <location>
        <begin position="319"/>
        <end position="338"/>
    </location>
</feature>
<evidence type="ECO:0000256" key="1">
    <source>
        <dbReference type="SAM" id="MobiDB-lite"/>
    </source>
</evidence>
<evidence type="ECO:0000313" key="2">
    <source>
        <dbReference type="EMBL" id="EOB07147.1"/>
    </source>
</evidence>
<feature type="region of interest" description="Disordered" evidence="1">
    <location>
        <begin position="1"/>
        <end position="23"/>
    </location>
</feature>
<feature type="region of interest" description="Disordered" evidence="1">
    <location>
        <begin position="809"/>
        <end position="832"/>
    </location>
</feature>
<dbReference type="AlphaFoldDB" id="R0KB90"/>
<keyword evidence="3" id="KW-1185">Reference proteome</keyword>
<feature type="compositionally biased region" description="Basic residues" evidence="1">
    <location>
        <begin position="1"/>
        <end position="10"/>
    </location>
</feature>
<proteinExistence type="predicted"/>
<protein>
    <submittedName>
        <fullName evidence="2">Uncharacterized protein</fullName>
    </submittedName>
</protein>
<reference evidence="3" key="1">
    <citation type="journal article" date="2013" name="Nat. Genet.">
        <title>The duck genome and transcriptome provide insight into an avian influenza virus reservoir species.</title>
        <authorList>
            <person name="Huang Y."/>
            <person name="Li Y."/>
            <person name="Burt D.W."/>
            <person name="Chen H."/>
            <person name="Zhang Y."/>
            <person name="Qian W."/>
            <person name="Kim H."/>
            <person name="Gan S."/>
            <person name="Zhao Y."/>
            <person name="Li J."/>
            <person name="Yi K."/>
            <person name="Feng H."/>
            <person name="Zhu P."/>
            <person name="Li B."/>
            <person name="Liu Q."/>
            <person name="Fairley S."/>
            <person name="Magor K.E."/>
            <person name="Du Z."/>
            <person name="Hu X."/>
            <person name="Goodman L."/>
            <person name="Tafer H."/>
            <person name="Vignal A."/>
            <person name="Lee T."/>
            <person name="Kim K.W."/>
            <person name="Sheng Z."/>
            <person name="An Y."/>
            <person name="Searle S."/>
            <person name="Herrero J."/>
            <person name="Groenen M.A."/>
            <person name="Crooijmans R.P."/>
            <person name="Faraut T."/>
            <person name="Cai Q."/>
            <person name="Webster R.G."/>
            <person name="Aldridge J.R."/>
            <person name="Warren W.C."/>
            <person name="Bartschat S."/>
            <person name="Kehr S."/>
            <person name="Marz M."/>
            <person name="Stadler P.F."/>
            <person name="Smith J."/>
            <person name="Kraus R.H."/>
            <person name="Zhao Y."/>
            <person name="Ren L."/>
            <person name="Fei J."/>
            <person name="Morisson M."/>
            <person name="Kaiser P."/>
            <person name="Griffin D.K."/>
            <person name="Rao M."/>
            <person name="Pitel F."/>
            <person name="Wang J."/>
            <person name="Li N."/>
        </authorList>
    </citation>
    <scope>NUCLEOTIDE SEQUENCE [LARGE SCALE GENOMIC DNA]</scope>
</reference>
<dbReference type="Proteomes" id="UP000296049">
    <property type="component" value="Unassembled WGS sequence"/>
</dbReference>
<feature type="region of interest" description="Disordered" evidence="1">
    <location>
        <begin position="219"/>
        <end position="258"/>
    </location>
</feature>